<evidence type="ECO:0000313" key="4">
    <source>
        <dbReference type="Proteomes" id="UP001054821"/>
    </source>
</evidence>
<dbReference type="Gene3D" id="3.40.50.10140">
    <property type="entry name" value="Toll/interleukin-1 receptor homology (TIR) domain"/>
    <property type="match status" value="1"/>
</dbReference>
<proteinExistence type="predicted"/>
<dbReference type="GO" id="GO:0007165">
    <property type="term" value="P:signal transduction"/>
    <property type="evidence" value="ECO:0007669"/>
    <property type="project" value="InterPro"/>
</dbReference>
<evidence type="ECO:0000259" key="2">
    <source>
        <dbReference type="PROSITE" id="PS50104"/>
    </source>
</evidence>
<dbReference type="Proteomes" id="UP001054821">
    <property type="component" value="Chromosome 7"/>
</dbReference>
<dbReference type="InterPro" id="IPR000157">
    <property type="entry name" value="TIR_dom"/>
</dbReference>
<dbReference type="PROSITE" id="PS50104">
    <property type="entry name" value="TIR"/>
    <property type="match status" value="1"/>
</dbReference>
<keyword evidence="1" id="KW-0520">NAD</keyword>
<dbReference type="FunFam" id="3.40.50.10140:FF:000007">
    <property type="entry name" value="Disease resistance protein (TIR-NBS-LRR class)"/>
    <property type="match status" value="1"/>
</dbReference>
<organism evidence="3 4">
    <name type="scientific">Prunus dulcis</name>
    <name type="common">Almond</name>
    <name type="synonym">Amygdalus dulcis</name>
    <dbReference type="NCBI Taxonomy" id="3755"/>
    <lineage>
        <taxon>Eukaryota</taxon>
        <taxon>Viridiplantae</taxon>
        <taxon>Streptophyta</taxon>
        <taxon>Embryophyta</taxon>
        <taxon>Tracheophyta</taxon>
        <taxon>Spermatophyta</taxon>
        <taxon>Magnoliopsida</taxon>
        <taxon>eudicotyledons</taxon>
        <taxon>Gunneridae</taxon>
        <taxon>Pentapetalae</taxon>
        <taxon>rosids</taxon>
        <taxon>fabids</taxon>
        <taxon>Rosales</taxon>
        <taxon>Rosaceae</taxon>
        <taxon>Amygdaloideae</taxon>
        <taxon>Amygdaleae</taxon>
        <taxon>Prunus</taxon>
    </lineage>
</organism>
<dbReference type="SMART" id="SM00255">
    <property type="entry name" value="TIR"/>
    <property type="match status" value="1"/>
</dbReference>
<gene>
    <name evidence="3" type="ORF">L3X38_036945</name>
</gene>
<dbReference type="PANTHER" id="PTHR32009">
    <property type="entry name" value="TMV RESISTANCE PROTEIN N-LIKE"/>
    <property type="match status" value="1"/>
</dbReference>
<evidence type="ECO:0000313" key="3">
    <source>
        <dbReference type="EMBL" id="KAI5317238.1"/>
    </source>
</evidence>
<sequence length="169" mass="19833">MYTRRTSTSSPSTIPHWKYDVFLSFRGDDTRKGFTDHLHETLRTQGIITFRDEPKISKGKAISGERIAAIEGSRFALTVLSQNYASSTWCWDELLHILKFMEAREAVLPIFYDVDPSDVRKQMGYFEKAFTQLEERFSSDDKTKVHEWRDALAKVANFSRWKAKDWYTF</sequence>
<comment type="caution">
    <text evidence="3">The sequence shown here is derived from an EMBL/GenBank/DDBJ whole genome shotgun (WGS) entry which is preliminary data.</text>
</comment>
<feature type="domain" description="TIR" evidence="2">
    <location>
        <begin position="17"/>
        <end position="169"/>
    </location>
</feature>
<dbReference type="PANTHER" id="PTHR32009:SF121">
    <property type="entry name" value="SIMILAR TO PART OF DISEASE RESISTANCE PROTEIN-RELATED"/>
    <property type="match status" value="1"/>
</dbReference>
<dbReference type="SUPFAM" id="SSF52200">
    <property type="entry name" value="Toll/Interleukin receptor TIR domain"/>
    <property type="match status" value="1"/>
</dbReference>
<dbReference type="AlphaFoldDB" id="A0AAD4V2R4"/>
<keyword evidence="4" id="KW-1185">Reference proteome</keyword>
<dbReference type="Pfam" id="PF01582">
    <property type="entry name" value="TIR"/>
    <property type="match status" value="1"/>
</dbReference>
<dbReference type="InterPro" id="IPR035897">
    <property type="entry name" value="Toll_tir_struct_dom_sf"/>
</dbReference>
<evidence type="ECO:0000256" key="1">
    <source>
        <dbReference type="ARBA" id="ARBA00023027"/>
    </source>
</evidence>
<dbReference type="EMBL" id="JAJFAZ020000007">
    <property type="protein sequence ID" value="KAI5317238.1"/>
    <property type="molecule type" value="Genomic_DNA"/>
</dbReference>
<accession>A0AAD4V2R4</accession>
<protein>
    <recommendedName>
        <fullName evidence="2">TIR domain-containing protein</fullName>
    </recommendedName>
</protein>
<reference evidence="3 4" key="1">
    <citation type="journal article" date="2022" name="G3 (Bethesda)">
        <title>Whole-genome sequence and methylome profiling of the almond [Prunus dulcis (Mill.) D.A. Webb] cultivar 'Nonpareil'.</title>
        <authorList>
            <person name="D'Amico-Willman K.M."/>
            <person name="Ouma W.Z."/>
            <person name="Meulia T."/>
            <person name="Sideli G.M."/>
            <person name="Gradziel T.M."/>
            <person name="Fresnedo-Ramirez J."/>
        </authorList>
    </citation>
    <scope>NUCLEOTIDE SEQUENCE [LARGE SCALE GENOMIC DNA]</scope>
    <source>
        <strain evidence="3">Clone GOH B32 T37-40</strain>
    </source>
</reference>
<name>A0AAD4V2R4_PRUDU</name>